<sequence>AHTKQISLASPPTTGTGSYKRAKEADPSGGGQRKNDPHMKSIKAKNVICEQ</sequence>
<organism evidence="2 3">
    <name type="scientific">Ilex paraguariensis</name>
    <name type="common">yerba mate</name>
    <dbReference type="NCBI Taxonomy" id="185542"/>
    <lineage>
        <taxon>Eukaryota</taxon>
        <taxon>Viridiplantae</taxon>
        <taxon>Streptophyta</taxon>
        <taxon>Embryophyta</taxon>
        <taxon>Tracheophyta</taxon>
        <taxon>Spermatophyta</taxon>
        <taxon>Magnoliopsida</taxon>
        <taxon>eudicotyledons</taxon>
        <taxon>Gunneridae</taxon>
        <taxon>Pentapetalae</taxon>
        <taxon>asterids</taxon>
        <taxon>campanulids</taxon>
        <taxon>Aquifoliales</taxon>
        <taxon>Aquifoliaceae</taxon>
        <taxon>Ilex</taxon>
    </lineage>
</organism>
<accession>A0ABC8SLH6</accession>
<evidence type="ECO:0000313" key="2">
    <source>
        <dbReference type="EMBL" id="CAK9157733.1"/>
    </source>
</evidence>
<proteinExistence type="predicted"/>
<feature type="compositionally biased region" description="Polar residues" evidence="1">
    <location>
        <begin position="1"/>
        <end position="17"/>
    </location>
</feature>
<reference evidence="2 3" key="1">
    <citation type="submission" date="2024-02" db="EMBL/GenBank/DDBJ databases">
        <authorList>
            <person name="Vignale AGUSTIN F."/>
            <person name="Sosa J E."/>
            <person name="Modenutti C."/>
        </authorList>
    </citation>
    <scope>NUCLEOTIDE SEQUENCE [LARGE SCALE GENOMIC DNA]</scope>
</reference>
<dbReference type="EMBL" id="CAUOFW020003058">
    <property type="protein sequence ID" value="CAK9157733.1"/>
    <property type="molecule type" value="Genomic_DNA"/>
</dbReference>
<dbReference type="AlphaFoldDB" id="A0ABC8SLH6"/>
<comment type="caution">
    <text evidence="2">The sequence shown here is derived from an EMBL/GenBank/DDBJ whole genome shotgun (WGS) entry which is preliminary data.</text>
</comment>
<protein>
    <submittedName>
        <fullName evidence="2">Uncharacterized protein</fullName>
    </submittedName>
</protein>
<dbReference type="Proteomes" id="UP001642360">
    <property type="component" value="Unassembled WGS sequence"/>
</dbReference>
<keyword evidence="3" id="KW-1185">Reference proteome</keyword>
<evidence type="ECO:0000313" key="3">
    <source>
        <dbReference type="Proteomes" id="UP001642360"/>
    </source>
</evidence>
<evidence type="ECO:0000256" key="1">
    <source>
        <dbReference type="SAM" id="MobiDB-lite"/>
    </source>
</evidence>
<feature type="non-terminal residue" evidence="2">
    <location>
        <position position="1"/>
    </location>
</feature>
<feature type="region of interest" description="Disordered" evidence="1">
    <location>
        <begin position="1"/>
        <end position="51"/>
    </location>
</feature>
<gene>
    <name evidence="2" type="ORF">ILEXP_LOCUS26302</name>
</gene>
<name>A0ABC8SLH6_9AQUA</name>